<evidence type="ECO:0000256" key="2">
    <source>
        <dbReference type="ARBA" id="ARBA00002368"/>
    </source>
</evidence>
<gene>
    <name evidence="8" type="ORF">G3N55_10160</name>
</gene>
<name>A0A6N9TPJ8_DISTH</name>
<dbReference type="GO" id="GO:0004151">
    <property type="term" value="F:dihydroorotase activity"/>
    <property type="evidence" value="ECO:0007669"/>
    <property type="project" value="InterPro"/>
</dbReference>
<dbReference type="InterPro" id="IPR002195">
    <property type="entry name" value="Dihydroorotase_CS"/>
</dbReference>
<dbReference type="NCBIfam" id="TIGR00857">
    <property type="entry name" value="pyrC_multi"/>
    <property type="match status" value="1"/>
</dbReference>
<dbReference type="GO" id="GO:0006145">
    <property type="term" value="P:purine nucleobase catabolic process"/>
    <property type="evidence" value="ECO:0007669"/>
    <property type="project" value="TreeGrafter"/>
</dbReference>
<dbReference type="SUPFAM" id="SSF51338">
    <property type="entry name" value="Composite domain of metallo-dependent hydrolases"/>
    <property type="match status" value="1"/>
</dbReference>
<comment type="function">
    <text evidence="2">Catalyzes the reversible cyclization of carbamoyl aspartate to dihydroorotate.</text>
</comment>
<dbReference type="Gene3D" id="2.30.40.10">
    <property type="entry name" value="Urease, subunit C, domain 1"/>
    <property type="match status" value="1"/>
</dbReference>
<proteinExistence type="inferred from homology"/>
<comment type="cofactor">
    <cofactor evidence="1">
        <name>Zn(2+)</name>
        <dbReference type="ChEBI" id="CHEBI:29105"/>
    </cofactor>
</comment>
<comment type="caution">
    <text evidence="8">The sequence shown here is derived from an EMBL/GenBank/DDBJ whole genome shotgun (WGS) entry which is preliminary data.</text>
</comment>
<dbReference type="PANTHER" id="PTHR43668:SF2">
    <property type="entry name" value="ALLANTOINASE"/>
    <property type="match status" value="1"/>
</dbReference>
<dbReference type="PANTHER" id="PTHR43668">
    <property type="entry name" value="ALLANTOINASE"/>
    <property type="match status" value="1"/>
</dbReference>
<evidence type="ECO:0000313" key="9">
    <source>
        <dbReference type="Proteomes" id="UP000469346"/>
    </source>
</evidence>
<feature type="domain" description="Dihydroorotase catalytic" evidence="7">
    <location>
        <begin position="54"/>
        <end position="236"/>
    </location>
</feature>
<dbReference type="SUPFAM" id="SSF51556">
    <property type="entry name" value="Metallo-dependent hydrolases"/>
    <property type="match status" value="1"/>
</dbReference>
<dbReference type="HAMAP" id="MF_00220_B">
    <property type="entry name" value="PyrC_classI_B"/>
    <property type="match status" value="1"/>
</dbReference>
<dbReference type="InterPro" id="IPR024403">
    <property type="entry name" value="DHOase_cat"/>
</dbReference>
<organism evidence="8 9">
    <name type="scientific">Dissulfurirhabdus thermomarina</name>
    <dbReference type="NCBI Taxonomy" id="1765737"/>
    <lineage>
        <taxon>Bacteria</taxon>
        <taxon>Deltaproteobacteria</taxon>
        <taxon>Dissulfurirhabdaceae</taxon>
        <taxon>Dissulfurirhabdus</taxon>
    </lineage>
</organism>
<comment type="similarity">
    <text evidence="3">Belongs to the metallo-dependent hydrolases superfamily. DHOase family. Class I DHOase subfamily.</text>
</comment>
<dbReference type="AlphaFoldDB" id="A0A6N9TPJ8"/>
<evidence type="ECO:0000256" key="6">
    <source>
        <dbReference type="ARBA" id="ARBA00022975"/>
    </source>
</evidence>
<evidence type="ECO:0000256" key="3">
    <source>
        <dbReference type="ARBA" id="ARBA00010286"/>
    </source>
</evidence>
<dbReference type="Gene3D" id="3.20.20.140">
    <property type="entry name" value="Metal-dependent hydrolases"/>
    <property type="match status" value="1"/>
</dbReference>
<keyword evidence="5" id="KW-0378">Hydrolase</keyword>
<dbReference type="CDD" id="cd01317">
    <property type="entry name" value="DHOase_IIa"/>
    <property type="match status" value="1"/>
</dbReference>
<reference evidence="8 9" key="1">
    <citation type="submission" date="2020-02" db="EMBL/GenBank/DDBJ databases">
        <title>Comparative genomics of sulfur disproportionating microorganisms.</title>
        <authorList>
            <person name="Ward L.M."/>
            <person name="Bertran E."/>
            <person name="Johnston D.T."/>
        </authorList>
    </citation>
    <scope>NUCLEOTIDE SEQUENCE [LARGE SCALE GENOMIC DNA]</scope>
    <source>
        <strain evidence="8 9">DSM 100025</strain>
    </source>
</reference>
<dbReference type="RefSeq" id="WP_163299315.1">
    <property type="nucleotide sequence ID" value="NZ_JAAGRR010000132.1"/>
</dbReference>
<dbReference type="InterPro" id="IPR050138">
    <property type="entry name" value="DHOase/Allantoinase_Hydrolase"/>
</dbReference>
<dbReference type="PROSITE" id="PS00483">
    <property type="entry name" value="DIHYDROOROTASE_2"/>
    <property type="match status" value="1"/>
</dbReference>
<keyword evidence="6" id="KW-0665">Pyrimidine biosynthesis</keyword>
<evidence type="ECO:0000256" key="5">
    <source>
        <dbReference type="ARBA" id="ARBA00022801"/>
    </source>
</evidence>
<dbReference type="GO" id="GO:0004038">
    <property type="term" value="F:allantoinase activity"/>
    <property type="evidence" value="ECO:0007669"/>
    <property type="project" value="TreeGrafter"/>
</dbReference>
<evidence type="ECO:0000313" key="8">
    <source>
        <dbReference type="EMBL" id="NDY43202.1"/>
    </source>
</evidence>
<dbReference type="GO" id="GO:0005737">
    <property type="term" value="C:cytoplasm"/>
    <property type="evidence" value="ECO:0007669"/>
    <property type="project" value="TreeGrafter"/>
</dbReference>
<keyword evidence="9" id="KW-1185">Reference proteome</keyword>
<dbReference type="PROSITE" id="PS00482">
    <property type="entry name" value="DIHYDROOROTASE_1"/>
    <property type="match status" value="1"/>
</dbReference>
<protein>
    <submittedName>
        <fullName evidence="8">Dihydroorotase</fullName>
    </submittedName>
</protein>
<sequence length="423" mass="43970">MKPVLLRNARLLDPASNLDEAGDLLVADGRIAALGRGIPPPEGAIVTDLSGAWLGPGLVDMHVHLREPGEEYKETIATGTAAAAAGGFTAVAAMPNTRPPNDSAAVTRFILDRAAAAGSARVHPVAAVTRGQAGKELTEFFDLLDAGAVAFSDDGRPVESPEMMRRALEYARSAGALVISHAEEPALATGVMNEGRVSTLLGLAGTPAAAEEVAVFRDVRLAALTGARLHVAHVSTAGAVEILRRAKEAGIAVTAETAPHYFSLTEEAVAGYNTLAKMNPPLRTEADREAVIQGLRDGTLDAIATDHAPHSVLEKECEFALAANGVIGLETAVPLALDLVRADALSPLDLFRFLSTAPARILGIEGGSLQVGAPADLCAIDPDRPFAVIPENLRSRSHNTPFLGRTLTGRAVLTLLAGTPVHD</sequence>
<keyword evidence="4" id="KW-0479">Metal-binding</keyword>
<evidence type="ECO:0000259" key="7">
    <source>
        <dbReference type="Pfam" id="PF12890"/>
    </source>
</evidence>
<dbReference type="Proteomes" id="UP000469346">
    <property type="component" value="Unassembled WGS sequence"/>
</dbReference>
<dbReference type="Pfam" id="PF12890">
    <property type="entry name" value="DHOase"/>
    <property type="match status" value="1"/>
</dbReference>
<dbReference type="EMBL" id="JAAGRR010000132">
    <property type="protein sequence ID" value="NDY43202.1"/>
    <property type="molecule type" value="Genomic_DNA"/>
</dbReference>
<dbReference type="InterPro" id="IPR032466">
    <property type="entry name" value="Metal_Hydrolase"/>
</dbReference>
<dbReference type="InterPro" id="IPR011059">
    <property type="entry name" value="Metal-dep_hydrolase_composite"/>
</dbReference>
<feature type="non-terminal residue" evidence="8">
    <location>
        <position position="423"/>
    </location>
</feature>
<evidence type="ECO:0000256" key="1">
    <source>
        <dbReference type="ARBA" id="ARBA00001947"/>
    </source>
</evidence>
<dbReference type="GO" id="GO:0046872">
    <property type="term" value="F:metal ion binding"/>
    <property type="evidence" value="ECO:0007669"/>
    <property type="project" value="UniProtKB-KW"/>
</dbReference>
<dbReference type="GO" id="GO:0006221">
    <property type="term" value="P:pyrimidine nucleotide biosynthetic process"/>
    <property type="evidence" value="ECO:0007669"/>
    <property type="project" value="UniProtKB-KW"/>
</dbReference>
<evidence type="ECO:0000256" key="4">
    <source>
        <dbReference type="ARBA" id="ARBA00022723"/>
    </source>
</evidence>
<dbReference type="InterPro" id="IPR004722">
    <property type="entry name" value="DHOase"/>
</dbReference>
<accession>A0A6N9TPJ8</accession>